<dbReference type="InterPro" id="IPR002509">
    <property type="entry name" value="NODB_dom"/>
</dbReference>
<dbReference type="CDD" id="cd10960">
    <property type="entry name" value="CE4_NodB_like_1"/>
    <property type="match status" value="1"/>
</dbReference>
<organism evidence="5 6">
    <name type="scientific">Stenotrophomonas beteli</name>
    <dbReference type="NCBI Taxonomy" id="3384461"/>
    <lineage>
        <taxon>Bacteria</taxon>
        <taxon>Pseudomonadati</taxon>
        <taxon>Pseudomonadota</taxon>
        <taxon>Gammaproteobacteria</taxon>
        <taxon>Lysobacterales</taxon>
        <taxon>Lysobacteraceae</taxon>
        <taxon>Stenotrophomonas</taxon>
        <taxon>Stenotrophomonas maltophilia group</taxon>
    </lineage>
</organism>
<comment type="caution">
    <text evidence="5">The sequence shown here is derived from an EMBL/GenBank/DDBJ whole genome shotgun (WGS) entry which is preliminary data.</text>
</comment>
<feature type="domain" description="NodB homology" evidence="4">
    <location>
        <begin position="23"/>
        <end position="153"/>
    </location>
</feature>
<dbReference type="SUPFAM" id="SSF88713">
    <property type="entry name" value="Glycoside hydrolase/deacetylase"/>
    <property type="match status" value="1"/>
</dbReference>
<dbReference type="Pfam" id="PF01522">
    <property type="entry name" value="Polysacc_deac_1"/>
    <property type="match status" value="1"/>
</dbReference>
<feature type="chain" id="PRO_5006391701" evidence="3">
    <location>
        <begin position="20"/>
        <end position="322"/>
    </location>
</feature>
<evidence type="ECO:0000256" key="1">
    <source>
        <dbReference type="ARBA" id="ARBA00022723"/>
    </source>
</evidence>
<dbReference type="PANTHER" id="PTHR10587">
    <property type="entry name" value="GLYCOSYL TRANSFERASE-RELATED"/>
    <property type="match status" value="1"/>
</dbReference>
<gene>
    <name evidence="5" type="ORF">ARC23_09720</name>
</gene>
<proteinExistence type="predicted"/>
<keyword evidence="1" id="KW-0479">Metal-binding</keyword>
<evidence type="ECO:0000313" key="5">
    <source>
        <dbReference type="EMBL" id="KRG51259.1"/>
    </source>
</evidence>
<dbReference type="InterPro" id="IPR011330">
    <property type="entry name" value="Glyco_hydro/deAcase_b/a-brl"/>
</dbReference>
<sequence>MRALLRALPLLLLSLAVQAAGVDRRIAVTIDDLPWARVDEIVPADLQARHAALMAQLHQANVPVVGFVNENKLEVDGQVQPARVQMLRDWLQAGYVLGNHTYSHMDLNAKGVPTFQQDFLRGETVLRPLLAEHGQVPQWMRHPYLRAGRTVDERVQMDAFFKAHGYRVAPVTVDNGEWVWAFAYANVMNEHPDSPAREATLAQLRKGYVPYMLNKLDYYEKQSQALLGYALPQVWLMHANELNAATFAELVAATKRRGYRFVSLDEAMRDPAYARGAEGYNGRYGPSWLHRWAMAEKKPKDFYAGEPVVPRWVMQLAKVDSE</sequence>
<dbReference type="GO" id="GO:0046872">
    <property type="term" value="F:metal ion binding"/>
    <property type="evidence" value="ECO:0007669"/>
    <property type="project" value="UniProtKB-KW"/>
</dbReference>
<dbReference type="PANTHER" id="PTHR10587:SF133">
    <property type="entry name" value="CHITIN DEACETYLASE 1-RELATED"/>
    <property type="match status" value="1"/>
</dbReference>
<evidence type="ECO:0000256" key="2">
    <source>
        <dbReference type="ARBA" id="ARBA00022801"/>
    </source>
</evidence>
<dbReference type="AlphaFoldDB" id="A0A0R0B233"/>
<dbReference type="GO" id="GO:0016020">
    <property type="term" value="C:membrane"/>
    <property type="evidence" value="ECO:0007669"/>
    <property type="project" value="TreeGrafter"/>
</dbReference>
<dbReference type="EMBL" id="LLXV01000026">
    <property type="protein sequence ID" value="KRG51259.1"/>
    <property type="molecule type" value="Genomic_DNA"/>
</dbReference>
<dbReference type="OrthoDB" id="115239at2"/>
<evidence type="ECO:0000256" key="3">
    <source>
        <dbReference type="SAM" id="SignalP"/>
    </source>
</evidence>
<keyword evidence="3" id="KW-0732">Signal</keyword>
<dbReference type="GO" id="GO:0016810">
    <property type="term" value="F:hydrolase activity, acting on carbon-nitrogen (but not peptide) bonds"/>
    <property type="evidence" value="ECO:0007669"/>
    <property type="project" value="InterPro"/>
</dbReference>
<protein>
    <submittedName>
        <fullName evidence="5">Polysaccharide deacetylase</fullName>
    </submittedName>
</protein>
<dbReference type="GO" id="GO:0005975">
    <property type="term" value="P:carbohydrate metabolic process"/>
    <property type="evidence" value="ECO:0007669"/>
    <property type="project" value="InterPro"/>
</dbReference>
<dbReference type="InterPro" id="IPR050248">
    <property type="entry name" value="Polysacc_deacetylase_ArnD"/>
</dbReference>
<name>A0A0R0B233_9GAMM</name>
<dbReference type="Proteomes" id="UP000051757">
    <property type="component" value="Unassembled WGS sequence"/>
</dbReference>
<evidence type="ECO:0000259" key="4">
    <source>
        <dbReference type="Pfam" id="PF01522"/>
    </source>
</evidence>
<keyword evidence="2" id="KW-0378">Hydrolase</keyword>
<evidence type="ECO:0000313" key="6">
    <source>
        <dbReference type="Proteomes" id="UP000051757"/>
    </source>
</evidence>
<feature type="signal peptide" evidence="3">
    <location>
        <begin position="1"/>
        <end position="19"/>
    </location>
</feature>
<accession>A0A0R0B233</accession>
<reference evidence="5 6" key="1">
    <citation type="journal article" date="2016" name="Front. Microbiol.">
        <title>Genome Sequence of Type Strains of Genus Stenotrophomonas.</title>
        <authorList>
            <person name="Patil P.P."/>
            <person name="Midha S."/>
            <person name="Kumar S."/>
            <person name="Patil P.B."/>
        </authorList>
    </citation>
    <scope>NUCLEOTIDE SEQUENCE [LARGE SCALE GENOMIC DNA]</scope>
    <source>
        <strain evidence="5 6">LMG 978</strain>
    </source>
</reference>
<dbReference type="Gene3D" id="3.20.20.370">
    <property type="entry name" value="Glycoside hydrolase/deacetylase"/>
    <property type="match status" value="1"/>
</dbReference>
<keyword evidence="6" id="KW-1185">Reference proteome</keyword>